<dbReference type="FunFam" id="2.60.40.10:FF:000340">
    <property type="entry name" value="Carcinoembryonic antigen-related cell adhesion molecule 1"/>
    <property type="match status" value="1"/>
</dbReference>
<evidence type="ECO:0000256" key="4">
    <source>
        <dbReference type="ARBA" id="ARBA00038222"/>
    </source>
</evidence>
<keyword evidence="2" id="KW-0325">Glycoprotein</keyword>
<proteinExistence type="inferred from homology"/>
<comment type="similarity">
    <text evidence="4">Belongs to the immunoglobulin superfamily. CEA family.</text>
</comment>
<evidence type="ECO:0000256" key="5">
    <source>
        <dbReference type="SAM" id="MobiDB-lite"/>
    </source>
</evidence>
<dbReference type="Pfam" id="PF07686">
    <property type="entry name" value="V-set"/>
    <property type="match status" value="1"/>
</dbReference>
<dbReference type="PANTHER" id="PTHR44427">
    <property type="entry name" value="CARCINOEMBRYONIC ANTIGEN-RELATED CELL ADHESION MOLECULE 19"/>
    <property type="match status" value="1"/>
</dbReference>
<feature type="region of interest" description="Disordered" evidence="5">
    <location>
        <begin position="159"/>
        <end position="181"/>
    </location>
</feature>
<dbReference type="GO" id="GO:0002682">
    <property type="term" value="P:regulation of immune system process"/>
    <property type="evidence" value="ECO:0007669"/>
    <property type="project" value="TreeGrafter"/>
</dbReference>
<dbReference type="InterPro" id="IPR050831">
    <property type="entry name" value="CEA_cell_adhesion"/>
</dbReference>
<sequence>MEPPSASPHRGHVPWQGLLLAVLVSPLTFWNLPTTAQLAIESVPFTAAEGTDVLLLAHNVSENVKGYTWYKGERGIDSHQISIYLTATQGIIPGPAYSGRETVYPNGSLLFQKVTLEDTGFYTLQTISSDLQAEKASGHISSGSSMHTVSVTCQKLCASPRHSPGSPTSSEPSDPPASAQDTHSCLVLQDSGWWEVRGQLRWKDTFAGTKGTTGQSSLCGLQSRDAQTPPTLCDLCTKIIFFPSIKMALFSLSICSTVTLKRSGETQGTALSCSWS</sequence>
<accession>A0A8C5ZRM0</accession>
<evidence type="ECO:0000259" key="7">
    <source>
        <dbReference type="Pfam" id="PF07686"/>
    </source>
</evidence>
<reference evidence="8" key="1">
    <citation type="submission" date="2025-08" db="UniProtKB">
        <authorList>
            <consortium name="Ensembl"/>
        </authorList>
    </citation>
    <scope>IDENTIFICATION</scope>
</reference>
<organism evidence="8 9">
    <name type="scientific">Marmota marmota marmota</name>
    <name type="common">Alpine marmot</name>
    <dbReference type="NCBI Taxonomy" id="9994"/>
    <lineage>
        <taxon>Eukaryota</taxon>
        <taxon>Metazoa</taxon>
        <taxon>Chordata</taxon>
        <taxon>Craniata</taxon>
        <taxon>Vertebrata</taxon>
        <taxon>Euteleostomi</taxon>
        <taxon>Mammalia</taxon>
        <taxon>Eutheria</taxon>
        <taxon>Euarchontoglires</taxon>
        <taxon>Glires</taxon>
        <taxon>Rodentia</taxon>
        <taxon>Sciuromorpha</taxon>
        <taxon>Sciuridae</taxon>
        <taxon>Xerinae</taxon>
        <taxon>Marmotini</taxon>
        <taxon>Marmota</taxon>
    </lineage>
</organism>
<protein>
    <submittedName>
        <fullName evidence="8">Carcinoembryonic antigen-related cell adhesion molecule 6-like</fullName>
    </submittedName>
</protein>
<dbReference type="Proteomes" id="UP000694407">
    <property type="component" value="Unplaced"/>
</dbReference>
<dbReference type="GO" id="GO:0007165">
    <property type="term" value="P:signal transduction"/>
    <property type="evidence" value="ECO:0007669"/>
    <property type="project" value="TreeGrafter"/>
</dbReference>
<keyword evidence="1 6" id="KW-0732">Signal</keyword>
<dbReference type="GO" id="GO:1990782">
    <property type="term" value="F:protein tyrosine kinase binding"/>
    <property type="evidence" value="ECO:0007669"/>
    <property type="project" value="TreeGrafter"/>
</dbReference>
<feature type="chain" id="PRO_5034479991" evidence="6">
    <location>
        <begin position="30"/>
        <end position="276"/>
    </location>
</feature>
<name>A0A8C5ZRM0_MARMA</name>
<dbReference type="Ensembl" id="ENSMMMT00000020985.1">
    <property type="protein sequence ID" value="ENSMMMP00000018466.1"/>
    <property type="gene ID" value="ENSMMMG00000016289.1"/>
</dbReference>
<dbReference type="GO" id="GO:0009986">
    <property type="term" value="C:cell surface"/>
    <property type="evidence" value="ECO:0007669"/>
    <property type="project" value="TreeGrafter"/>
</dbReference>
<feature type="signal peptide" evidence="6">
    <location>
        <begin position="1"/>
        <end position="29"/>
    </location>
</feature>
<dbReference type="PANTHER" id="PTHR44427:SF1">
    <property type="entry name" value="CARCINOEMBRYONIC ANTIGEN-RELATED CELL ADHESION MOLECULE 1"/>
    <property type="match status" value="1"/>
</dbReference>
<dbReference type="GeneTree" id="ENSGT01100000263479"/>
<evidence type="ECO:0000256" key="3">
    <source>
        <dbReference type="ARBA" id="ARBA00023319"/>
    </source>
</evidence>
<dbReference type="GO" id="GO:0005886">
    <property type="term" value="C:plasma membrane"/>
    <property type="evidence" value="ECO:0007669"/>
    <property type="project" value="TreeGrafter"/>
</dbReference>
<keyword evidence="9" id="KW-1185">Reference proteome</keyword>
<evidence type="ECO:0000313" key="8">
    <source>
        <dbReference type="Ensembl" id="ENSMMMP00000018466.1"/>
    </source>
</evidence>
<dbReference type="InterPro" id="IPR036179">
    <property type="entry name" value="Ig-like_dom_sf"/>
</dbReference>
<evidence type="ECO:0000256" key="1">
    <source>
        <dbReference type="ARBA" id="ARBA00022729"/>
    </source>
</evidence>
<reference evidence="8" key="2">
    <citation type="submission" date="2025-09" db="UniProtKB">
        <authorList>
            <consortium name="Ensembl"/>
        </authorList>
    </citation>
    <scope>IDENTIFICATION</scope>
</reference>
<evidence type="ECO:0000256" key="2">
    <source>
        <dbReference type="ARBA" id="ARBA00023180"/>
    </source>
</evidence>
<dbReference type="CDD" id="cd05774">
    <property type="entry name" value="IgV_CEACAM_D1"/>
    <property type="match status" value="1"/>
</dbReference>
<dbReference type="Gene3D" id="2.60.40.10">
    <property type="entry name" value="Immunoglobulins"/>
    <property type="match status" value="1"/>
</dbReference>
<dbReference type="InterPro" id="IPR013106">
    <property type="entry name" value="Ig_V-set"/>
</dbReference>
<evidence type="ECO:0000313" key="9">
    <source>
        <dbReference type="Proteomes" id="UP000694407"/>
    </source>
</evidence>
<dbReference type="SUPFAM" id="SSF48726">
    <property type="entry name" value="Immunoglobulin"/>
    <property type="match status" value="1"/>
</dbReference>
<evidence type="ECO:0000256" key="6">
    <source>
        <dbReference type="SAM" id="SignalP"/>
    </source>
</evidence>
<feature type="domain" description="Immunoglobulin V-set" evidence="7">
    <location>
        <begin position="42"/>
        <end position="134"/>
    </location>
</feature>
<dbReference type="InterPro" id="IPR013783">
    <property type="entry name" value="Ig-like_fold"/>
</dbReference>
<keyword evidence="3" id="KW-0393">Immunoglobulin domain</keyword>
<dbReference type="AlphaFoldDB" id="A0A8C5ZRM0"/>